<dbReference type="PATRIC" id="fig|1200352.3.peg.591"/>
<evidence type="ECO:0000256" key="1">
    <source>
        <dbReference type="ARBA" id="ARBA00022741"/>
    </source>
</evidence>
<evidence type="ECO:0000256" key="2">
    <source>
        <dbReference type="ARBA" id="ARBA00022840"/>
    </source>
</evidence>
<dbReference type="InterPro" id="IPR003593">
    <property type="entry name" value="AAA+_ATPase"/>
</dbReference>
<evidence type="ECO:0000313" key="5">
    <source>
        <dbReference type="Proteomes" id="UP000014809"/>
    </source>
</evidence>
<protein>
    <recommendedName>
        <fullName evidence="3">ABC transporter domain-containing protein</fullName>
    </recommendedName>
</protein>
<dbReference type="SMART" id="SM00382">
    <property type="entry name" value="AAA"/>
    <property type="match status" value="1"/>
</dbReference>
<dbReference type="HOGENOM" id="CLU_000604_1_22_11"/>
<dbReference type="eggNOG" id="COG1136">
    <property type="taxonomic scope" value="Bacteria"/>
</dbReference>
<dbReference type="EMBL" id="CP003696">
    <property type="protein sequence ID" value="AGP30242.1"/>
    <property type="molecule type" value="Genomic_DNA"/>
</dbReference>
<dbReference type="Pfam" id="PF00005">
    <property type="entry name" value="ABC_tran"/>
    <property type="match status" value="1"/>
</dbReference>
<feature type="domain" description="ABC transporter" evidence="3">
    <location>
        <begin position="9"/>
        <end position="223"/>
    </location>
</feature>
<dbReference type="RefSeq" id="WP_020440606.1">
    <property type="nucleotide sequence ID" value="NC_021663.1"/>
</dbReference>
<dbReference type="InterPro" id="IPR015854">
    <property type="entry name" value="ABC_transpr_LolD-like"/>
</dbReference>
<dbReference type="InterPro" id="IPR027417">
    <property type="entry name" value="P-loop_NTPase"/>
</dbReference>
<name>S4XAS6_9CORY</name>
<dbReference type="OrthoDB" id="9802264at2"/>
<keyword evidence="5" id="KW-1185">Reference proteome</keyword>
<dbReference type="KEGG" id="cter:A606_02945"/>
<gene>
    <name evidence="4" type="ORF">A606_02945</name>
</gene>
<dbReference type="InterPro" id="IPR017871">
    <property type="entry name" value="ABC_transporter-like_CS"/>
</dbReference>
<dbReference type="PROSITE" id="PS50893">
    <property type="entry name" value="ABC_TRANSPORTER_2"/>
    <property type="match status" value="1"/>
</dbReference>
<dbReference type="InterPro" id="IPR003439">
    <property type="entry name" value="ABC_transporter-like_ATP-bd"/>
</dbReference>
<sequence>MSTGTPLTLRDITVDYRCGGDRVTVLDRVSATFPPGEMAAVVGPSGSGKSTLLGVSGLLRQPTSGTVLLGDDAVSDAPVRERDRIRRTRLGYVFQSGNLFPGLTVTDQVVAMAVIAGGKARRARPRAEELLAEVGLADQRSLRPDQLSGGQRQRVAIARALIHRPSVLLVDEPTAAVDRSRAGQLADLLHRVTVESGCVTVVATHDPEVVAVADRSLDLTNRRR</sequence>
<dbReference type="GO" id="GO:0005886">
    <property type="term" value="C:plasma membrane"/>
    <property type="evidence" value="ECO:0007669"/>
    <property type="project" value="TreeGrafter"/>
</dbReference>
<dbReference type="PANTHER" id="PTHR24220">
    <property type="entry name" value="IMPORT ATP-BINDING PROTEIN"/>
    <property type="match status" value="1"/>
</dbReference>
<organism evidence="4 5">
    <name type="scientific">Corynebacterium terpenotabidum Y-11</name>
    <dbReference type="NCBI Taxonomy" id="1200352"/>
    <lineage>
        <taxon>Bacteria</taxon>
        <taxon>Bacillati</taxon>
        <taxon>Actinomycetota</taxon>
        <taxon>Actinomycetes</taxon>
        <taxon>Mycobacteriales</taxon>
        <taxon>Corynebacteriaceae</taxon>
        <taxon>Corynebacterium</taxon>
    </lineage>
</organism>
<proteinExistence type="predicted"/>
<dbReference type="STRING" id="1200352.A606_02945"/>
<dbReference type="PANTHER" id="PTHR24220:SF685">
    <property type="entry name" value="ABC TRANSPORTER RELATED"/>
    <property type="match status" value="1"/>
</dbReference>
<reference evidence="4 5" key="1">
    <citation type="submission" date="2012-06" db="EMBL/GenBank/DDBJ databases">
        <title>Complete genome sequence of Corynebacterium terpenotabidum Y-11 (=DSM 44721).</title>
        <authorList>
            <person name="Ruckert C."/>
            <person name="Albersmeier A."/>
            <person name="Al-Dilaimi A."/>
            <person name="Szczepanowski R."/>
            <person name="Kalinowski J."/>
        </authorList>
    </citation>
    <scope>NUCLEOTIDE SEQUENCE [LARGE SCALE GENOMIC DNA]</scope>
    <source>
        <strain evidence="4 5">Y-11</strain>
    </source>
</reference>
<dbReference type="GO" id="GO:0016887">
    <property type="term" value="F:ATP hydrolysis activity"/>
    <property type="evidence" value="ECO:0007669"/>
    <property type="project" value="InterPro"/>
</dbReference>
<keyword evidence="2" id="KW-0067">ATP-binding</keyword>
<keyword evidence="1" id="KW-0547">Nucleotide-binding</keyword>
<dbReference type="AlphaFoldDB" id="S4XAS6"/>
<dbReference type="PROSITE" id="PS00211">
    <property type="entry name" value="ABC_TRANSPORTER_1"/>
    <property type="match status" value="1"/>
</dbReference>
<evidence type="ECO:0000313" key="4">
    <source>
        <dbReference type="EMBL" id="AGP30242.1"/>
    </source>
</evidence>
<accession>S4XAS6</accession>
<dbReference type="GO" id="GO:0005524">
    <property type="term" value="F:ATP binding"/>
    <property type="evidence" value="ECO:0007669"/>
    <property type="project" value="UniProtKB-KW"/>
</dbReference>
<dbReference type="Proteomes" id="UP000014809">
    <property type="component" value="Chromosome"/>
</dbReference>
<evidence type="ECO:0000259" key="3">
    <source>
        <dbReference type="PROSITE" id="PS50893"/>
    </source>
</evidence>
<dbReference type="GO" id="GO:0022857">
    <property type="term" value="F:transmembrane transporter activity"/>
    <property type="evidence" value="ECO:0007669"/>
    <property type="project" value="TreeGrafter"/>
</dbReference>
<dbReference type="SUPFAM" id="SSF52540">
    <property type="entry name" value="P-loop containing nucleoside triphosphate hydrolases"/>
    <property type="match status" value="1"/>
</dbReference>
<dbReference type="Gene3D" id="3.40.50.300">
    <property type="entry name" value="P-loop containing nucleotide triphosphate hydrolases"/>
    <property type="match status" value="1"/>
</dbReference>